<dbReference type="AlphaFoldDB" id="A0A202E8J3"/>
<proteinExistence type="predicted"/>
<dbReference type="Proteomes" id="UP000196084">
    <property type="component" value="Unassembled WGS sequence"/>
</dbReference>
<dbReference type="EMBL" id="MWPH01000002">
    <property type="protein sequence ID" value="OVE84572.1"/>
    <property type="molecule type" value="Genomic_DNA"/>
</dbReference>
<protein>
    <submittedName>
        <fullName evidence="1">Uncharacterized protein</fullName>
    </submittedName>
</protein>
<organism evidence="1 2">
    <name type="scientific">Natronolimnobius baerhuensis</name>
    <dbReference type="NCBI Taxonomy" id="253108"/>
    <lineage>
        <taxon>Archaea</taxon>
        <taxon>Methanobacteriati</taxon>
        <taxon>Methanobacteriota</taxon>
        <taxon>Stenosarchaea group</taxon>
        <taxon>Halobacteria</taxon>
        <taxon>Halobacteriales</taxon>
        <taxon>Natrialbaceae</taxon>
        <taxon>Natronolimnobius</taxon>
    </lineage>
</organism>
<reference evidence="1 2" key="1">
    <citation type="submission" date="2017-02" db="EMBL/GenBank/DDBJ databases">
        <title>Natronthermophilus aegyptiacus gen. nov.,sp. nov., an aerobic, extremely halophilic alkalithermophilic archaeon isolated from the athalassohaline Wadi An Natrun, Egypt.</title>
        <authorList>
            <person name="Zhao B."/>
        </authorList>
    </citation>
    <scope>NUCLEOTIDE SEQUENCE [LARGE SCALE GENOMIC DNA]</scope>
    <source>
        <strain evidence="1 2">CGMCC 1.3597</strain>
    </source>
</reference>
<sequence>MELRTWQFTNFAGLQTPPSILAQSVSVDVQWLSNSNQVLIDGVFPTGDESYQIVPKNIRWKEESIVVIVGVSRIETDLVMDVGRNVPYQIQLEFLSGLPDEIEVFHENERDEVVHSEVVTRAAD</sequence>
<dbReference type="OrthoDB" id="372481at2157"/>
<evidence type="ECO:0000313" key="2">
    <source>
        <dbReference type="Proteomes" id="UP000196084"/>
    </source>
</evidence>
<dbReference type="RefSeq" id="WP_087714604.1">
    <property type="nucleotide sequence ID" value="NZ_MWPH01000002.1"/>
</dbReference>
<evidence type="ECO:0000313" key="1">
    <source>
        <dbReference type="EMBL" id="OVE84572.1"/>
    </source>
</evidence>
<gene>
    <name evidence="1" type="ORF">B2G88_09230</name>
</gene>
<comment type="caution">
    <text evidence="1">The sequence shown here is derived from an EMBL/GenBank/DDBJ whole genome shotgun (WGS) entry which is preliminary data.</text>
</comment>
<name>A0A202E8J3_9EURY</name>
<keyword evidence="2" id="KW-1185">Reference proteome</keyword>
<accession>A0A202E8J3</accession>